<feature type="transmembrane region" description="Helical" evidence="17">
    <location>
        <begin position="82"/>
        <end position="100"/>
    </location>
</feature>
<evidence type="ECO:0000256" key="13">
    <source>
        <dbReference type="ARBA" id="ARBA00023049"/>
    </source>
</evidence>
<name>A0A081QYM1_STRMT</name>
<evidence type="ECO:0000256" key="6">
    <source>
        <dbReference type="ARBA" id="ARBA00022670"/>
    </source>
</evidence>
<evidence type="ECO:0000256" key="12">
    <source>
        <dbReference type="ARBA" id="ARBA00022989"/>
    </source>
</evidence>
<comment type="caution">
    <text evidence="21">The sequence shown here is derived from an EMBL/GenBank/DDBJ whole genome shotgun (WGS) entry which is preliminary data.</text>
</comment>
<dbReference type="PANTHER" id="PTHR48193">
    <property type="entry name" value="ZINC METALLOPROTEASE ZMPB-RELATED"/>
    <property type="match status" value="1"/>
</dbReference>
<evidence type="ECO:0000256" key="10">
    <source>
        <dbReference type="ARBA" id="ARBA00022801"/>
    </source>
</evidence>
<comment type="similarity">
    <text evidence="3">Belongs to the peptidase M26 family.</text>
</comment>
<evidence type="ECO:0000256" key="16">
    <source>
        <dbReference type="SAM" id="MobiDB-lite"/>
    </source>
</evidence>
<dbReference type="Pfam" id="PF00746">
    <property type="entry name" value="Gram_pos_anchor"/>
    <property type="match status" value="1"/>
</dbReference>
<keyword evidence="13 21" id="KW-0482">Metalloprotease</keyword>
<evidence type="ECO:0000313" key="21">
    <source>
        <dbReference type="EMBL" id="KEQ48044.1"/>
    </source>
</evidence>
<keyword evidence="14" id="KW-0572">Peptidoglycan-anchor</keyword>
<evidence type="ECO:0000313" key="22">
    <source>
        <dbReference type="Proteomes" id="UP000028022"/>
    </source>
</evidence>
<reference evidence="21 22" key="1">
    <citation type="submission" date="2014-05" db="EMBL/GenBank/DDBJ databases">
        <authorList>
            <person name="Daugherty S.C."/>
            <person name="Tallon L.J."/>
            <person name="Sadzewicz L."/>
            <person name="Kilian M."/>
            <person name="Tettelin H."/>
        </authorList>
    </citation>
    <scope>NUCLEOTIDE SEQUENCE [LARGE SCALE GENOMIC DNA]</scope>
    <source>
        <strain evidence="21 22">SK608</strain>
    </source>
</reference>
<evidence type="ECO:0000256" key="7">
    <source>
        <dbReference type="ARBA" id="ARBA00022692"/>
    </source>
</evidence>
<evidence type="ECO:0000256" key="2">
    <source>
        <dbReference type="ARBA" id="ARBA00004141"/>
    </source>
</evidence>
<dbReference type="Proteomes" id="UP000028022">
    <property type="component" value="Unassembled WGS sequence"/>
</dbReference>
<feature type="region of interest" description="Disordered" evidence="16">
    <location>
        <begin position="164"/>
        <end position="216"/>
    </location>
</feature>
<keyword evidence="4" id="KW-0134">Cell wall</keyword>
<dbReference type="InterPro" id="IPR049964">
    <property type="entry name" value="NanA_rpt"/>
</dbReference>
<dbReference type="NCBIfam" id="NF043031">
    <property type="entry name" value="SIALI-17"/>
    <property type="match status" value="3"/>
</dbReference>
<dbReference type="InterPro" id="IPR008006">
    <property type="entry name" value="Peptidase_M26_N_dom"/>
</dbReference>
<evidence type="ECO:0000256" key="9">
    <source>
        <dbReference type="ARBA" id="ARBA00022729"/>
    </source>
</evidence>
<dbReference type="InterPro" id="IPR011505">
    <property type="entry name" value="Peptidase_M26_C_dom"/>
</dbReference>
<keyword evidence="7 17" id="KW-0812">Transmembrane</keyword>
<dbReference type="GO" id="GO:0006508">
    <property type="term" value="P:proteolysis"/>
    <property type="evidence" value="ECO:0007669"/>
    <property type="project" value="UniProtKB-KW"/>
</dbReference>
<keyword evidence="6" id="KW-0645">Protease</keyword>
<dbReference type="Gene3D" id="2.160.20.110">
    <property type="match status" value="1"/>
</dbReference>
<feature type="domain" description="Peptidase M26 N-terminal" evidence="19">
    <location>
        <begin position="578"/>
        <end position="828"/>
    </location>
</feature>
<keyword evidence="10" id="KW-0378">Hydrolase</keyword>
<comment type="subcellular location">
    <subcellularLocation>
        <location evidence="2">Membrane</location>
        <topology evidence="2">Multi-pass membrane protein</topology>
    </subcellularLocation>
</comment>
<feature type="domain" description="Peptidase M26 C-terminal" evidence="20">
    <location>
        <begin position="1137"/>
        <end position="1870"/>
    </location>
</feature>
<keyword evidence="15 17" id="KW-0472">Membrane</keyword>
<gene>
    <name evidence="21" type="primary">zmpD</name>
    <name evidence="21" type="ORF">SK608_1137</name>
</gene>
<protein>
    <submittedName>
        <fullName evidence="21">Zinc metalloprotease ZmpD</fullName>
    </submittedName>
</protein>
<dbReference type="GO" id="GO:0008270">
    <property type="term" value="F:zinc ion binding"/>
    <property type="evidence" value="ECO:0007669"/>
    <property type="project" value="InterPro"/>
</dbReference>
<evidence type="ECO:0000259" key="20">
    <source>
        <dbReference type="Pfam" id="PF07580"/>
    </source>
</evidence>
<evidence type="ECO:0000256" key="11">
    <source>
        <dbReference type="ARBA" id="ARBA00022833"/>
    </source>
</evidence>
<evidence type="ECO:0000256" key="8">
    <source>
        <dbReference type="ARBA" id="ARBA00022723"/>
    </source>
</evidence>
<keyword evidence="5" id="KW-0964">Secreted</keyword>
<evidence type="ECO:0000259" key="18">
    <source>
        <dbReference type="Pfam" id="PF00746"/>
    </source>
</evidence>
<dbReference type="GO" id="GO:0016020">
    <property type="term" value="C:membrane"/>
    <property type="evidence" value="ECO:0007669"/>
    <property type="project" value="UniProtKB-SubCell"/>
</dbReference>
<evidence type="ECO:0000256" key="5">
    <source>
        <dbReference type="ARBA" id="ARBA00022525"/>
    </source>
</evidence>
<comment type="cofactor">
    <cofactor evidence="1">
        <name>Zn(2+)</name>
        <dbReference type="ChEBI" id="CHEBI:29105"/>
    </cofactor>
</comment>
<keyword evidence="9" id="KW-0732">Signal</keyword>
<evidence type="ECO:0000256" key="14">
    <source>
        <dbReference type="ARBA" id="ARBA00023088"/>
    </source>
</evidence>
<evidence type="ECO:0000256" key="17">
    <source>
        <dbReference type="SAM" id="Phobius"/>
    </source>
</evidence>
<accession>A0A081QYM1</accession>
<dbReference type="GO" id="GO:0005576">
    <property type="term" value="C:extracellular region"/>
    <property type="evidence" value="ECO:0007669"/>
    <property type="project" value="InterPro"/>
</dbReference>
<dbReference type="PANTHER" id="PTHR48193:SF2">
    <property type="entry name" value="ZINC METALLOPROTEASE ZMPB"/>
    <property type="match status" value="1"/>
</dbReference>
<dbReference type="EMBL" id="JPFZ01000009">
    <property type="protein sequence ID" value="KEQ48044.1"/>
    <property type="molecule type" value="Genomic_DNA"/>
</dbReference>
<evidence type="ECO:0000256" key="3">
    <source>
        <dbReference type="ARBA" id="ARBA00005425"/>
    </source>
</evidence>
<keyword evidence="12 17" id="KW-1133">Transmembrane helix</keyword>
<dbReference type="InterPro" id="IPR019931">
    <property type="entry name" value="LPXTG_anchor"/>
</dbReference>
<proteinExistence type="inferred from homology"/>
<feature type="compositionally biased region" description="Polar residues" evidence="16">
    <location>
        <begin position="172"/>
        <end position="181"/>
    </location>
</feature>
<dbReference type="InterPro" id="IPR053094">
    <property type="entry name" value="Zinc_metalloprotease_ZmpB"/>
</dbReference>
<evidence type="ECO:0000256" key="15">
    <source>
        <dbReference type="ARBA" id="ARBA00023136"/>
    </source>
</evidence>
<organism evidence="21 22">
    <name type="scientific">Streptococcus mitis</name>
    <dbReference type="NCBI Taxonomy" id="28037"/>
    <lineage>
        <taxon>Bacteria</taxon>
        <taxon>Bacillati</taxon>
        <taxon>Bacillota</taxon>
        <taxon>Bacilli</taxon>
        <taxon>Lactobacillales</taxon>
        <taxon>Streptococcaceae</taxon>
        <taxon>Streptococcus</taxon>
        <taxon>Streptococcus mitis group</taxon>
    </lineage>
</organism>
<keyword evidence="8" id="KW-0479">Metal-binding</keyword>
<dbReference type="GO" id="GO:0004222">
    <property type="term" value="F:metalloendopeptidase activity"/>
    <property type="evidence" value="ECO:0007669"/>
    <property type="project" value="InterPro"/>
</dbReference>
<evidence type="ECO:0000256" key="4">
    <source>
        <dbReference type="ARBA" id="ARBA00022512"/>
    </source>
</evidence>
<evidence type="ECO:0000256" key="1">
    <source>
        <dbReference type="ARBA" id="ARBA00001947"/>
    </source>
</evidence>
<feature type="domain" description="Gram-positive cocci surface proteins LPxTG" evidence="18">
    <location>
        <begin position="72"/>
        <end position="106"/>
    </location>
</feature>
<feature type="transmembrane region" description="Helical" evidence="17">
    <location>
        <begin position="107"/>
        <end position="126"/>
    </location>
</feature>
<dbReference type="NCBIfam" id="TIGR01167">
    <property type="entry name" value="LPXTG_anchor"/>
    <property type="match status" value="1"/>
</dbReference>
<keyword evidence="11" id="KW-0862">Zinc</keyword>
<dbReference type="Pfam" id="PF05342">
    <property type="entry name" value="Peptidase_M26_N"/>
    <property type="match status" value="1"/>
</dbReference>
<sequence>MSLFKKERFSIRKICGIVGSVLLGSVLVAPSVIHASTYHYIEKSALTQEEQTKIQAGIPTDNEETYALIYQQETLPATSSSTSVLTALGLLAIGSLVLLVHKKKKVASLFLVTTIGLISLSSMQALDISNSLKAPSNEGVVQIAGYRYIGYLSLDDDAISEIQHKDEGTKNVPVSETQESIPNEAPKAEKPKYTEPVSTVPDEAPKAEKPDYTAPVSGNLVEPEVHEKPEYTGPIGGNLVEPAVYKKPEYTEPVGTVPDEAPKAEKHEHTAPVSGNLVEPEVHEKPEYTAPIGGNLVEPEVQPALPEAVVTDKGEPEVQPALPEAVVTDKGEPEVQPALPEAVVTDKGEPEVQPALPEAVVTEKGEPEVQPALPEAVVTEKGEPEVQPALPEAVVTEKGEPEVQPALPEAVVTEKGEPEVQPALPEAVVTEKGEPEVQPALPEAVVTEKGEPEVQPALPEAVVTEKGKPEVQPALPEAVVTEKGEPAVQPALPEAVVTEKGEPEVQAELPEYTSKVAPTLTLDKVTEDAMDRSAKLDYTLENTGNAEIKSIIAEIKDGDTVVKRVDLSKEKLTDAIQGLDLFKDYKIATTMTYNRGEGDETSKLDEKPLRLELKKVEIKNISSTNLVKVNDDGTETPSDFMSEKPSDEDVKKMYLKITSRDNKVTRLAVDKIEEVTEEGKKLYKITAEAQDLIQHIDPSKARNKYVYYIEKPQPKEDNVYYNFKDLVDAMNVNKNGTFKIGADLNATNVPTPNKQYVPGTFKGHLSSVDGKQYTIHNIARPLFDRVENGSVKNINLGNVDINMPWADGIAPVANMVKNATVEDVKVTGNVVANNNIAGIVNKIDSGGQLTNVAFIGKLTGIGDKGQYLAGIAGEIWRGNVAKAYVEADIVANKARIGGLVAKTDNGNDSMGIGKYGSIRKSVTKGTIKTKVLFETGGFINSNLPFGKLEDNISMMRVENGEEFFGSSDLDYDDGYFTNGWLDRNFVVKGVSSGKHSYKRSRDKIKEISQDEANKRIAAFNITADKYEINEPVVNRLNRLTRREDEYKSTQDYKVDRDLAYRNIEKLQPFYNKEWIVNQGNKLAEDSNLAKKEVLSVTGMKDGQFVTDLSDIDKIMIHYADGTKEEMGVTLKDSKVQQVREYSVSGLGDVVYTPNMVVKNRDKLIADVKEKLSSVTYDSQDVRKIIGNPADLYLEESFTDVKDNLDKFVKALVENEDHQLNSDEAAMKALVKKIDDNKAKIMMALSYLNRYYNIKYTDNSMSIKDIMIFKPDFYGKTPSVLDRLINIGSSEKNLKGDRTQDAYREIIASNTGKGSLRNFLEYNMRLFTEDKDINDWFIHSAKNVYVSEPKTTNPDFINKRHRVFDGLDNGVHGRMILPLLTLKDAHMFLISTYNTMAYSSFEKYGKHTEEARNEFKKEIDKVAKGQQTYLDFWSRLALPNVRDRLLKSQNMVPTPVWDNQNYHGVDGANSMGYGKNGAIIRPIRELYGPTGKFHATNGAMGAMASIYDSANNNDQVYFMVTDLISQFGISAFTHETTHVNDRMLYYGGYSQRVGTNAEAYAQGMLQTPDSSTTNGEYGALGINMAYHRPNDGNQWYNPDPDKLKTRDDIDRYMRNYNEAMMLLDYVEADAVLPKIKGDNSKWFKKIDKEMRSKIQYNDLLGPNQWDSVRDLKGEEKVMTLSSVNDLVDNNFMTKHGNPGNGRYRPEDYAVNSAYVNVNMMAGIYGGNTSLGAPGSLSFKHNAFRMWGYYGYDKGFTSYVSNKYKDAAIKENKGLLGDDFIIKKVSGDKFKTLEEWKRHWYEEVLAKAKKGFEGIDIDGVHISNYDELRPLFDKAVEEDLKKTDDFSHTVALKSKVFKALLKNTDGFFNQLFKEDI</sequence>
<evidence type="ECO:0000259" key="19">
    <source>
        <dbReference type="Pfam" id="PF05342"/>
    </source>
</evidence>
<dbReference type="Pfam" id="PF07580">
    <property type="entry name" value="Peptidase_M26_C"/>
    <property type="match status" value="1"/>
</dbReference>